<reference evidence="2 3" key="1">
    <citation type="journal article" date="2023" name="Arcadia Sci">
        <title>De novo assembly of a long-read Amblyomma americanum tick genome.</title>
        <authorList>
            <person name="Chou S."/>
            <person name="Poskanzer K.E."/>
            <person name="Rollins M."/>
            <person name="Thuy-Boun P.S."/>
        </authorList>
    </citation>
    <scope>NUCLEOTIDE SEQUENCE [LARGE SCALE GENOMIC DNA]</scope>
    <source>
        <strain evidence="2">F_SG_1</strain>
        <tissue evidence="2">Salivary glands</tissue>
    </source>
</reference>
<dbReference type="Gene3D" id="3.30.710.10">
    <property type="entry name" value="Potassium Channel Kv1.1, Chain A"/>
    <property type="match status" value="1"/>
</dbReference>
<keyword evidence="3" id="KW-1185">Reference proteome</keyword>
<dbReference type="GO" id="GO:0022008">
    <property type="term" value="P:neurogenesis"/>
    <property type="evidence" value="ECO:0007669"/>
    <property type="project" value="TreeGrafter"/>
</dbReference>
<proteinExistence type="predicted"/>
<protein>
    <recommendedName>
        <fullName evidence="1">BTB domain-containing protein</fullName>
    </recommendedName>
</protein>
<gene>
    <name evidence="2" type="ORF">V5799_018192</name>
</gene>
<dbReference type="GO" id="GO:0005829">
    <property type="term" value="C:cytosol"/>
    <property type="evidence" value="ECO:0007669"/>
    <property type="project" value="TreeGrafter"/>
</dbReference>
<sequence length="408" mass="46849">MSEIHPCVEYLFILLYCPHKNRETDVAHRSHHGEWLPRIKLWVGQRQSAVVSLSPAATVQAMVLLKMYMDGFTYSHISEAATAPISTQYTSFNLNELFITFLNILTEYKVCYRCYKRTNFWHWTSSTRVIVSIQTETVPEFSLWRYLGTRELADVEIVVHWEHAPEQHASSKAHRMILALQNDVFRAMFFGHFAREDRLTIMDLHPDGVEGLLRYFYSGQHQVESVHQATCTRSAAVKYMVAELAARCVAYVERYMEPDDVCPFLDYILTMCEDGVDGSAKAVLHNNGLFVLASKTFESCLHYTVNYILDNVHNAPEMSVLQAIHACGRRRCLERGKFGGEPADLRSVVRPFFLKLRFLVLTVTEFVRGPNVWGMLNAEESLDIVCNIIEEDSLPMPADFCTVRTQRV</sequence>
<dbReference type="PANTHER" id="PTHR45774">
    <property type="entry name" value="BTB/POZ DOMAIN-CONTAINING"/>
    <property type="match status" value="1"/>
</dbReference>
<evidence type="ECO:0000313" key="2">
    <source>
        <dbReference type="EMBL" id="KAK8780468.1"/>
    </source>
</evidence>
<dbReference type="SMART" id="SM00225">
    <property type="entry name" value="BTB"/>
    <property type="match status" value="1"/>
</dbReference>
<evidence type="ECO:0000259" key="1">
    <source>
        <dbReference type="PROSITE" id="PS50097"/>
    </source>
</evidence>
<feature type="domain" description="BTB" evidence="1">
    <location>
        <begin position="153"/>
        <end position="225"/>
    </location>
</feature>
<name>A0AAQ4F169_AMBAM</name>
<dbReference type="InterPro" id="IPR000210">
    <property type="entry name" value="BTB/POZ_dom"/>
</dbReference>
<dbReference type="Pfam" id="PF00651">
    <property type="entry name" value="BTB"/>
    <property type="match status" value="1"/>
</dbReference>
<dbReference type="AlphaFoldDB" id="A0AAQ4F169"/>
<evidence type="ECO:0000313" key="3">
    <source>
        <dbReference type="Proteomes" id="UP001321473"/>
    </source>
</evidence>
<dbReference type="Proteomes" id="UP001321473">
    <property type="component" value="Unassembled WGS sequence"/>
</dbReference>
<dbReference type="InterPro" id="IPR011333">
    <property type="entry name" value="SKP1/BTB/POZ_sf"/>
</dbReference>
<accession>A0AAQ4F169</accession>
<dbReference type="PANTHER" id="PTHR45774:SF4">
    <property type="entry name" value="AXUNDEAD, ISOFORM F"/>
    <property type="match status" value="1"/>
</dbReference>
<dbReference type="PROSITE" id="PS50097">
    <property type="entry name" value="BTB"/>
    <property type="match status" value="1"/>
</dbReference>
<comment type="caution">
    <text evidence="2">The sequence shown here is derived from an EMBL/GenBank/DDBJ whole genome shotgun (WGS) entry which is preliminary data.</text>
</comment>
<organism evidence="2 3">
    <name type="scientific">Amblyomma americanum</name>
    <name type="common">Lone star tick</name>
    <dbReference type="NCBI Taxonomy" id="6943"/>
    <lineage>
        <taxon>Eukaryota</taxon>
        <taxon>Metazoa</taxon>
        <taxon>Ecdysozoa</taxon>
        <taxon>Arthropoda</taxon>
        <taxon>Chelicerata</taxon>
        <taxon>Arachnida</taxon>
        <taxon>Acari</taxon>
        <taxon>Parasitiformes</taxon>
        <taxon>Ixodida</taxon>
        <taxon>Ixodoidea</taxon>
        <taxon>Ixodidae</taxon>
        <taxon>Amblyomminae</taxon>
        <taxon>Amblyomma</taxon>
    </lineage>
</organism>
<dbReference type="SUPFAM" id="SSF54695">
    <property type="entry name" value="POZ domain"/>
    <property type="match status" value="1"/>
</dbReference>
<dbReference type="EMBL" id="JARKHS020008837">
    <property type="protein sequence ID" value="KAK8780468.1"/>
    <property type="molecule type" value="Genomic_DNA"/>
</dbReference>